<dbReference type="Gene3D" id="3.30.70.1060">
    <property type="entry name" value="Dimeric alpha+beta barrel"/>
    <property type="match status" value="1"/>
</dbReference>
<accession>A0A0G3H9T6</accession>
<dbReference type="PATRIC" id="fig|1072256.5.peg.68"/>
<reference evidence="2" key="2">
    <citation type="submission" date="2015-05" db="EMBL/GenBank/DDBJ databases">
        <title>Complete genome sequence of Corynebacterium uterequi DSM 45634, isolated from the uterus of a maiden mare.</title>
        <authorList>
            <person name="Ruckert C."/>
            <person name="Albersmeier A."/>
            <person name="Winkler A."/>
            <person name="Tauch A."/>
        </authorList>
    </citation>
    <scope>NUCLEOTIDE SEQUENCE [LARGE SCALE GENOMIC DNA]</scope>
    <source>
        <strain evidence="2">DSM 45634</strain>
    </source>
</reference>
<dbReference type="Proteomes" id="UP000035548">
    <property type="component" value="Chromosome"/>
</dbReference>
<evidence type="ECO:0008006" key="3">
    <source>
        <dbReference type="Google" id="ProtNLM"/>
    </source>
</evidence>
<dbReference type="EMBL" id="CP011546">
    <property type="protein sequence ID" value="AKK10099.1"/>
    <property type="molecule type" value="Genomic_DNA"/>
</dbReference>
<keyword evidence="2" id="KW-1185">Reference proteome</keyword>
<organism evidence="1 2">
    <name type="scientific">Corynebacterium uterequi</name>
    <dbReference type="NCBI Taxonomy" id="1072256"/>
    <lineage>
        <taxon>Bacteria</taxon>
        <taxon>Bacillati</taxon>
        <taxon>Actinomycetota</taxon>
        <taxon>Actinomycetes</taxon>
        <taxon>Mycobacteriales</taxon>
        <taxon>Corynebacteriaceae</taxon>
        <taxon>Corynebacterium</taxon>
    </lineage>
</organism>
<dbReference type="STRING" id="1072256.CUTER_00350"/>
<dbReference type="KEGG" id="cut:CUTER_00350"/>
<dbReference type="OrthoDB" id="668782at2"/>
<reference evidence="1 2" key="1">
    <citation type="journal article" date="2015" name="Genome Announc.">
        <title>Virulence Factor Genes Detected in the Complete Genome Sequence of Corynebacterium uterequi DSM 45634, Isolated from the Uterus of a Maiden Mare.</title>
        <authorList>
            <person name="Ruckert C."/>
            <person name="Kriete M."/>
            <person name="Jaenicke S."/>
            <person name="Winkler A."/>
            <person name="Tauch A."/>
        </authorList>
    </citation>
    <scope>NUCLEOTIDE SEQUENCE [LARGE SCALE GENOMIC DNA]</scope>
    <source>
        <strain evidence="1 2">DSM 45634</strain>
    </source>
</reference>
<dbReference type="AlphaFoldDB" id="A0A0G3H9T6"/>
<gene>
    <name evidence="1" type="ORF">CUTER_00350</name>
</gene>
<name>A0A0G3H9T6_9CORY</name>
<evidence type="ECO:0000313" key="2">
    <source>
        <dbReference type="Proteomes" id="UP000035548"/>
    </source>
</evidence>
<sequence length="101" mass="10191">MARYLLAALGRPSQAAQPPAAFDAELAASGRLIVAAGLASPDDAVTVTPEGQLGDGPAQPAGPHVRRFGIVDVDNRSAAEALAVRAASACGCSVELRLLKD</sequence>
<protein>
    <recommendedName>
        <fullName evidence="3">YCII-related domain-containing protein</fullName>
    </recommendedName>
</protein>
<dbReference type="InterPro" id="IPR011008">
    <property type="entry name" value="Dimeric_a/b-barrel"/>
</dbReference>
<dbReference type="SUPFAM" id="SSF54909">
    <property type="entry name" value="Dimeric alpha+beta barrel"/>
    <property type="match status" value="1"/>
</dbReference>
<evidence type="ECO:0000313" key="1">
    <source>
        <dbReference type="EMBL" id="AKK10099.1"/>
    </source>
</evidence>
<proteinExistence type="predicted"/>
<dbReference type="RefSeq" id="WP_047258754.1">
    <property type="nucleotide sequence ID" value="NZ_CP011546.1"/>
</dbReference>